<protein>
    <recommendedName>
        <fullName evidence="4">DUF3618 domain-containing protein</fullName>
    </recommendedName>
</protein>
<proteinExistence type="predicted"/>
<dbReference type="OrthoDB" id="5196933at2"/>
<dbReference type="RefSeq" id="WP_084432896.1">
    <property type="nucleotide sequence ID" value="NZ_FWXV01000010.1"/>
</dbReference>
<feature type="transmembrane region" description="Helical" evidence="1">
    <location>
        <begin position="54"/>
        <end position="72"/>
    </location>
</feature>
<dbReference type="Proteomes" id="UP000192674">
    <property type="component" value="Unassembled WGS sequence"/>
</dbReference>
<evidence type="ECO:0000313" key="3">
    <source>
        <dbReference type="Proteomes" id="UP000192674"/>
    </source>
</evidence>
<reference evidence="2 3" key="1">
    <citation type="submission" date="2017-04" db="EMBL/GenBank/DDBJ databases">
        <authorList>
            <person name="Afonso C.L."/>
            <person name="Miller P.J."/>
            <person name="Scott M.A."/>
            <person name="Spackman E."/>
            <person name="Goraichik I."/>
            <person name="Dimitrov K.M."/>
            <person name="Suarez D.L."/>
            <person name="Swayne D.E."/>
        </authorList>
    </citation>
    <scope>NUCLEOTIDE SEQUENCE [LARGE SCALE GENOMIC DNA]</scope>
    <source>
        <strain evidence="2 3">DSM 43828</strain>
    </source>
</reference>
<evidence type="ECO:0000256" key="1">
    <source>
        <dbReference type="SAM" id="Phobius"/>
    </source>
</evidence>
<dbReference type="EMBL" id="FWXV01000010">
    <property type="protein sequence ID" value="SMD24319.1"/>
    <property type="molecule type" value="Genomic_DNA"/>
</dbReference>
<dbReference type="Pfam" id="PF12277">
    <property type="entry name" value="DUF3618"/>
    <property type="match status" value="1"/>
</dbReference>
<keyword evidence="1" id="KW-1133">Transmembrane helix</keyword>
<keyword evidence="1" id="KW-0472">Membrane</keyword>
<keyword evidence="3" id="KW-1185">Reference proteome</keyword>
<keyword evidence="1" id="KW-0812">Transmembrane</keyword>
<sequence>MARDPDTIQRDIEQARDALASTLDQLSEKADPKKLVDDATSSVKSKFDDPRVKAALIGVGVLVAVLVVRRLFR</sequence>
<gene>
    <name evidence="2" type="ORF">SAMN05661093_08419</name>
</gene>
<name>A0A1W2FQR8_KIBAR</name>
<organism evidence="2 3">
    <name type="scientific">Kibdelosporangium aridum</name>
    <dbReference type="NCBI Taxonomy" id="2030"/>
    <lineage>
        <taxon>Bacteria</taxon>
        <taxon>Bacillati</taxon>
        <taxon>Actinomycetota</taxon>
        <taxon>Actinomycetes</taxon>
        <taxon>Pseudonocardiales</taxon>
        <taxon>Pseudonocardiaceae</taxon>
        <taxon>Kibdelosporangium</taxon>
    </lineage>
</organism>
<evidence type="ECO:0000313" key="2">
    <source>
        <dbReference type="EMBL" id="SMD24319.1"/>
    </source>
</evidence>
<accession>A0A1W2FQR8</accession>
<dbReference type="AlphaFoldDB" id="A0A1W2FQR8"/>
<evidence type="ECO:0008006" key="4">
    <source>
        <dbReference type="Google" id="ProtNLM"/>
    </source>
</evidence>
<dbReference type="InterPro" id="IPR022062">
    <property type="entry name" value="DUF3618"/>
</dbReference>